<comment type="caution">
    <text evidence="2">The sequence shown here is derived from an EMBL/GenBank/DDBJ whole genome shotgun (WGS) entry which is preliminary data.</text>
</comment>
<gene>
    <name evidence="2" type="ORF">BKA03_000936</name>
</gene>
<dbReference type="EMBL" id="JACBZO010000001">
    <property type="protein sequence ID" value="NYI40817.1"/>
    <property type="molecule type" value="Genomic_DNA"/>
</dbReference>
<sequence>MHPVAVKCIRWAVGLFVLGALTSTYGSDVYYRLSEYAGINASAGLTVISVVVTLMQWTLMPLGASLVGAAVVIQTLAPHLREVEDGEGEDSGGTVGEGEDSGGTVGELEGSEHI</sequence>
<name>A0A7Z0CJI5_9MICO</name>
<organism evidence="2 3">
    <name type="scientific">Demequina lutea</name>
    <dbReference type="NCBI Taxonomy" id="431489"/>
    <lineage>
        <taxon>Bacteria</taxon>
        <taxon>Bacillati</taxon>
        <taxon>Actinomycetota</taxon>
        <taxon>Actinomycetes</taxon>
        <taxon>Micrococcales</taxon>
        <taxon>Demequinaceae</taxon>
        <taxon>Demequina</taxon>
    </lineage>
</organism>
<dbReference type="Proteomes" id="UP000547973">
    <property type="component" value="Unassembled WGS sequence"/>
</dbReference>
<feature type="compositionally biased region" description="Gly residues" evidence="1">
    <location>
        <begin position="91"/>
        <end position="105"/>
    </location>
</feature>
<reference evidence="2 3" key="1">
    <citation type="submission" date="2020-07" db="EMBL/GenBank/DDBJ databases">
        <title>Sequencing the genomes of 1000 actinobacteria strains.</title>
        <authorList>
            <person name="Klenk H.-P."/>
        </authorList>
    </citation>
    <scope>NUCLEOTIDE SEQUENCE [LARGE SCALE GENOMIC DNA]</scope>
    <source>
        <strain evidence="2 3">DSM 19970</strain>
    </source>
</reference>
<dbReference type="OrthoDB" id="5147804at2"/>
<feature type="region of interest" description="Disordered" evidence="1">
    <location>
        <begin position="82"/>
        <end position="114"/>
    </location>
</feature>
<proteinExistence type="predicted"/>
<evidence type="ECO:0000313" key="3">
    <source>
        <dbReference type="Proteomes" id="UP000547973"/>
    </source>
</evidence>
<dbReference type="AlphaFoldDB" id="A0A7Z0CJI5"/>
<evidence type="ECO:0000313" key="2">
    <source>
        <dbReference type="EMBL" id="NYI40817.1"/>
    </source>
</evidence>
<keyword evidence="3" id="KW-1185">Reference proteome</keyword>
<protein>
    <submittedName>
        <fullName evidence="2">CHASE2 domain-containing sensor protein</fullName>
    </submittedName>
</protein>
<dbReference type="RefSeq" id="WP_062076075.1">
    <property type="nucleotide sequence ID" value="NZ_BBRC01000016.1"/>
</dbReference>
<accession>A0A7Z0CJI5</accession>
<evidence type="ECO:0000256" key="1">
    <source>
        <dbReference type="SAM" id="MobiDB-lite"/>
    </source>
</evidence>